<dbReference type="Pfam" id="PF02515">
    <property type="entry name" value="CoA_transf_3"/>
    <property type="match status" value="1"/>
</dbReference>
<dbReference type="InterPro" id="IPR023606">
    <property type="entry name" value="CoA-Trfase_III_dom_1_sf"/>
</dbReference>
<dbReference type="Proteomes" id="UP000809273">
    <property type="component" value="Unassembled WGS sequence"/>
</dbReference>
<dbReference type="InterPro" id="IPR050483">
    <property type="entry name" value="CoA-transferase_III_domain"/>
</dbReference>
<dbReference type="Gene3D" id="3.30.1540.10">
    <property type="entry name" value="formyl-coa transferase, domain 3"/>
    <property type="match status" value="1"/>
</dbReference>
<keyword evidence="1 2" id="KW-0808">Transferase</keyword>
<gene>
    <name evidence="2" type="ORF">JW984_01755</name>
</gene>
<dbReference type="SUPFAM" id="SSF89796">
    <property type="entry name" value="CoA-transferase family III (CaiB/BaiF)"/>
    <property type="match status" value="1"/>
</dbReference>
<evidence type="ECO:0000256" key="1">
    <source>
        <dbReference type="ARBA" id="ARBA00022679"/>
    </source>
</evidence>
<dbReference type="InterPro" id="IPR003673">
    <property type="entry name" value="CoA-Trfase_fam_III"/>
</dbReference>
<sequence length="393" mass="43466">MPGPLEGVRIIDFTRLYPGPFGTQLLGDLGAEVIKVESKDSPDYIRFFPPMFNKEGAGYIAVNRNKKSFAIDTRSDEGKELFFKLVEVSDVVVEQFRPGVIDSMGLGYEKAKSRNTKIIYCSITGFGQTGPYSQIPGHDMNYMGLAGITDVIGVKDGDPVVPGIQVADVAGGGLMSVIGILSALTAREKTGRGQHVDVSMFDGILPFMGVHYSAYLAGGELPKRGDSFLSGGLLCYDVYKTKDEKYITLGALEQKFWKRVCQLIGKEEWTDKQYVQGEERDAMKEELKGIIMGKTRDEWMEIFRGEESMTEAVLTIDEVENDPHAIARDMIVEMDHPTEGKIKGIGIPLKFSDTEAKEIKPPPILGQHNDEILRLIGLSEEEIGELREKGIVI</sequence>
<evidence type="ECO:0000313" key="3">
    <source>
        <dbReference type="Proteomes" id="UP000809273"/>
    </source>
</evidence>
<protein>
    <submittedName>
        <fullName evidence="2">CoA transferase</fullName>
    </submittedName>
</protein>
<dbReference type="InterPro" id="IPR044855">
    <property type="entry name" value="CoA-Trfase_III_dom3_sf"/>
</dbReference>
<dbReference type="EMBL" id="JAFGIX010000009">
    <property type="protein sequence ID" value="MBN1571901.1"/>
    <property type="molecule type" value="Genomic_DNA"/>
</dbReference>
<evidence type="ECO:0000313" key="2">
    <source>
        <dbReference type="EMBL" id="MBN1571901.1"/>
    </source>
</evidence>
<dbReference type="PANTHER" id="PTHR48207">
    <property type="entry name" value="SUCCINATE--HYDROXYMETHYLGLUTARATE COA-TRANSFERASE"/>
    <property type="match status" value="1"/>
</dbReference>
<accession>A0A9D8KE27</accession>
<dbReference type="PANTHER" id="PTHR48207:SF3">
    <property type="entry name" value="SUCCINATE--HYDROXYMETHYLGLUTARATE COA-TRANSFERASE"/>
    <property type="match status" value="1"/>
</dbReference>
<reference evidence="2" key="2">
    <citation type="submission" date="2021-01" db="EMBL/GenBank/DDBJ databases">
        <authorList>
            <person name="Hahn C.R."/>
            <person name="Youssef N.H."/>
            <person name="Elshahed M."/>
        </authorList>
    </citation>
    <scope>NUCLEOTIDE SEQUENCE</scope>
    <source>
        <strain evidence="2">Zod_Metabat.24</strain>
    </source>
</reference>
<name>A0A9D8KE27_9DELT</name>
<dbReference type="Gene3D" id="3.40.50.10540">
    <property type="entry name" value="Crotonobetainyl-coa:carnitine coa-transferase, domain 1"/>
    <property type="match status" value="1"/>
</dbReference>
<dbReference type="GO" id="GO:0008410">
    <property type="term" value="F:CoA-transferase activity"/>
    <property type="evidence" value="ECO:0007669"/>
    <property type="project" value="TreeGrafter"/>
</dbReference>
<proteinExistence type="predicted"/>
<comment type="caution">
    <text evidence="2">The sequence shown here is derived from an EMBL/GenBank/DDBJ whole genome shotgun (WGS) entry which is preliminary data.</text>
</comment>
<organism evidence="2 3">
    <name type="scientific">Candidatus Zymogenus saltonus</name>
    <dbReference type="NCBI Taxonomy" id="2844893"/>
    <lineage>
        <taxon>Bacteria</taxon>
        <taxon>Deltaproteobacteria</taxon>
        <taxon>Candidatus Zymogenia</taxon>
        <taxon>Candidatus Zymogeniales</taxon>
        <taxon>Candidatus Zymogenaceae</taxon>
        <taxon>Candidatus Zymogenus</taxon>
    </lineage>
</organism>
<dbReference type="AlphaFoldDB" id="A0A9D8KE27"/>
<reference evidence="2" key="1">
    <citation type="journal article" date="2021" name="Environ. Microbiol.">
        <title>Genomic characterization of three novel Desulfobacterota classes expand the metabolic and phylogenetic diversity of the phylum.</title>
        <authorList>
            <person name="Murphy C.L."/>
            <person name="Biggerstaff J."/>
            <person name="Eichhorn A."/>
            <person name="Ewing E."/>
            <person name="Shahan R."/>
            <person name="Soriano D."/>
            <person name="Stewart S."/>
            <person name="VanMol K."/>
            <person name="Walker R."/>
            <person name="Walters P."/>
            <person name="Elshahed M.S."/>
            <person name="Youssef N.H."/>
        </authorList>
    </citation>
    <scope>NUCLEOTIDE SEQUENCE</scope>
    <source>
        <strain evidence="2">Zod_Metabat.24</strain>
    </source>
</reference>